<sequence length="61" mass="6968">MSMLISTNFLIIFNRMGECRMLFQILFLGPSNLFELNASFCSNVAKNDCLTNCEHDCLQQS</sequence>
<accession>B4FF23</accession>
<dbReference type="AlphaFoldDB" id="B4FF23"/>
<organism evidence="1">
    <name type="scientific">Zea mays</name>
    <name type="common">Maize</name>
    <dbReference type="NCBI Taxonomy" id="4577"/>
    <lineage>
        <taxon>Eukaryota</taxon>
        <taxon>Viridiplantae</taxon>
        <taxon>Streptophyta</taxon>
        <taxon>Embryophyta</taxon>
        <taxon>Tracheophyta</taxon>
        <taxon>Spermatophyta</taxon>
        <taxon>Magnoliopsida</taxon>
        <taxon>Liliopsida</taxon>
        <taxon>Poales</taxon>
        <taxon>Poaceae</taxon>
        <taxon>PACMAD clade</taxon>
        <taxon>Panicoideae</taxon>
        <taxon>Andropogonodae</taxon>
        <taxon>Andropogoneae</taxon>
        <taxon>Tripsacinae</taxon>
        <taxon>Zea</taxon>
    </lineage>
</organism>
<proteinExistence type="evidence at transcript level"/>
<dbReference type="EMBL" id="BT035711">
    <property type="protein sequence ID" value="ACF80716.1"/>
    <property type="molecule type" value="mRNA"/>
</dbReference>
<evidence type="ECO:0000313" key="1">
    <source>
        <dbReference type="EMBL" id="ACF80716.1"/>
    </source>
</evidence>
<reference evidence="1" key="1">
    <citation type="journal article" date="2009" name="PLoS Genet.">
        <title>Sequencing, mapping, and analysis of 27,455 maize full-length cDNAs.</title>
        <authorList>
            <person name="Soderlund C."/>
            <person name="Descour A."/>
            <person name="Kudrna D."/>
            <person name="Bomhoff M."/>
            <person name="Boyd L."/>
            <person name="Currie J."/>
            <person name="Angelova A."/>
            <person name="Collura K."/>
            <person name="Wissotski M."/>
            <person name="Ashley E."/>
            <person name="Morrow D."/>
            <person name="Fernandes J."/>
            <person name="Walbot V."/>
            <person name="Yu Y."/>
        </authorList>
    </citation>
    <scope>NUCLEOTIDE SEQUENCE</scope>
    <source>
        <strain evidence="1">B73</strain>
    </source>
</reference>
<name>B4FF23_MAIZE</name>
<protein>
    <submittedName>
        <fullName evidence="1">Uncharacterized protein</fullName>
    </submittedName>
</protein>